<reference evidence="2 3" key="1">
    <citation type="journal article" date="2011" name="Science">
        <title>The Selaginella genome identifies genetic changes associated with the evolution of vascular plants.</title>
        <authorList>
            <person name="Banks J.A."/>
            <person name="Nishiyama T."/>
            <person name="Hasebe M."/>
            <person name="Bowman J.L."/>
            <person name="Gribskov M."/>
            <person name="dePamphilis C."/>
            <person name="Albert V.A."/>
            <person name="Aono N."/>
            <person name="Aoyama T."/>
            <person name="Ambrose B.A."/>
            <person name="Ashton N.W."/>
            <person name="Axtell M.J."/>
            <person name="Barker E."/>
            <person name="Barker M.S."/>
            <person name="Bennetzen J.L."/>
            <person name="Bonawitz N.D."/>
            <person name="Chapple C."/>
            <person name="Cheng C."/>
            <person name="Correa L.G."/>
            <person name="Dacre M."/>
            <person name="DeBarry J."/>
            <person name="Dreyer I."/>
            <person name="Elias M."/>
            <person name="Engstrom E.M."/>
            <person name="Estelle M."/>
            <person name="Feng L."/>
            <person name="Finet C."/>
            <person name="Floyd S.K."/>
            <person name="Frommer W.B."/>
            <person name="Fujita T."/>
            <person name="Gramzow L."/>
            <person name="Gutensohn M."/>
            <person name="Harholt J."/>
            <person name="Hattori M."/>
            <person name="Heyl A."/>
            <person name="Hirai T."/>
            <person name="Hiwatashi Y."/>
            <person name="Ishikawa M."/>
            <person name="Iwata M."/>
            <person name="Karol K.G."/>
            <person name="Koehler B."/>
            <person name="Kolukisaoglu U."/>
            <person name="Kubo M."/>
            <person name="Kurata T."/>
            <person name="Lalonde S."/>
            <person name="Li K."/>
            <person name="Li Y."/>
            <person name="Litt A."/>
            <person name="Lyons E."/>
            <person name="Manning G."/>
            <person name="Maruyama T."/>
            <person name="Michael T.P."/>
            <person name="Mikami K."/>
            <person name="Miyazaki S."/>
            <person name="Morinaga S."/>
            <person name="Murata T."/>
            <person name="Mueller-Roeber B."/>
            <person name="Nelson D.R."/>
            <person name="Obara M."/>
            <person name="Oguri Y."/>
            <person name="Olmstead R.G."/>
            <person name="Onodera N."/>
            <person name="Petersen B.L."/>
            <person name="Pils B."/>
            <person name="Prigge M."/>
            <person name="Rensing S.A."/>
            <person name="Riano-Pachon D.M."/>
            <person name="Roberts A.W."/>
            <person name="Sato Y."/>
            <person name="Scheller H.V."/>
            <person name="Schulz B."/>
            <person name="Schulz C."/>
            <person name="Shakirov E.V."/>
            <person name="Shibagaki N."/>
            <person name="Shinohara N."/>
            <person name="Shippen D.E."/>
            <person name="Soerensen I."/>
            <person name="Sotooka R."/>
            <person name="Sugimoto N."/>
            <person name="Sugita M."/>
            <person name="Sumikawa N."/>
            <person name="Tanurdzic M."/>
            <person name="Theissen G."/>
            <person name="Ulvskov P."/>
            <person name="Wakazuki S."/>
            <person name="Weng J.K."/>
            <person name="Willats W.W."/>
            <person name="Wipf D."/>
            <person name="Wolf P.G."/>
            <person name="Yang L."/>
            <person name="Zimmer A.D."/>
            <person name="Zhu Q."/>
            <person name="Mitros T."/>
            <person name="Hellsten U."/>
            <person name="Loque D."/>
            <person name="Otillar R."/>
            <person name="Salamov A."/>
            <person name="Schmutz J."/>
            <person name="Shapiro H."/>
            <person name="Lindquist E."/>
            <person name="Lucas S."/>
            <person name="Rokhsar D."/>
            <person name="Grigoriev I.V."/>
        </authorList>
    </citation>
    <scope>NUCLEOTIDE SEQUENCE [LARGE SCALE GENOMIC DNA]</scope>
</reference>
<dbReference type="HOGENOM" id="CLU_572930_0_0_1"/>
<proteinExistence type="predicted"/>
<dbReference type="InterPro" id="IPR036047">
    <property type="entry name" value="F-box-like_dom_sf"/>
</dbReference>
<protein>
    <recommendedName>
        <fullName evidence="1">F-box domain-containing protein</fullName>
    </recommendedName>
</protein>
<dbReference type="AlphaFoldDB" id="D8RGG3"/>
<dbReference type="GO" id="GO:0004842">
    <property type="term" value="F:ubiquitin-protein transferase activity"/>
    <property type="evidence" value="ECO:0000318"/>
    <property type="project" value="GO_Central"/>
</dbReference>
<gene>
    <name evidence="2" type="ORF">SELMODRAFT_411057</name>
</gene>
<accession>D8RGG3</accession>
<dbReference type="GO" id="GO:0031146">
    <property type="term" value="P:SCF-dependent proteasomal ubiquitin-dependent protein catabolic process"/>
    <property type="evidence" value="ECO:0000318"/>
    <property type="project" value="GO_Central"/>
</dbReference>
<dbReference type="Gene3D" id="1.20.1280.50">
    <property type="match status" value="1"/>
</dbReference>
<evidence type="ECO:0000313" key="2">
    <source>
        <dbReference type="EMBL" id="EFJ28591.1"/>
    </source>
</evidence>
<dbReference type="InterPro" id="IPR001810">
    <property type="entry name" value="F-box_dom"/>
</dbReference>
<dbReference type="Gramene" id="EFJ28591">
    <property type="protein sequence ID" value="EFJ28591"/>
    <property type="gene ID" value="SELMODRAFT_411057"/>
</dbReference>
<keyword evidence="3" id="KW-1185">Reference proteome</keyword>
<feature type="domain" description="F-box" evidence="1">
    <location>
        <begin position="6"/>
        <end position="36"/>
    </location>
</feature>
<dbReference type="InParanoid" id="D8RGG3"/>
<organism evidence="3">
    <name type="scientific">Selaginella moellendorffii</name>
    <name type="common">Spikemoss</name>
    <dbReference type="NCBI Taxonomy" id="88036"/>
    <lineage>
        <taxon>Eukaryota</taxon>
        <taxon>Viridiplantae</taxon>
        <taxon>Streptophyta</taxon>
        <taxon>Embryophyta</taxon>
        <taxon>Tracheophyta</taxon>
        <taxon>Lycopodiopsida</taxon>
        <taxon>Selaginellales</taxon>
        <taxon>Selaginellaceae</taxon>
        <taxon>Selaginella</taxon>
    </lineage>
</organism>
<dbReference type="EMBL" id="GL377579">
    <property type="protein sequence ID" value="EFJ28591.1"/>
    <property type="molecule type" value="Genomic_DNA"/>
</dbReference>
<evidence type="ECO:0000259" key="1">
    <source>
        <dbReference type="Pfam" id="PF00646"/>
    </source>
</evidence>
<evidence type="ECO:0000313" key="3">
    <source>
        <dbReference type="Proteomes" id="UP000001514"/>
    </source>
</evidence>
<dbReference type="SUPFAM" id="SSF81383">
    <property type="entry name" value="F-box domain"/>
    <property type="match status" value="1"/>
</dbReference>
<dbReference type="Pfam" id="PF00646">
    <property type="entry name" value="F-box"/>
    <property type="match status" value="1"/>
</dbReference>
<dbReference type="InterPro" id="IPR050796">
    <property type="entry name" value="SCF_F-box_component"/>
</dbReference>
<sequence length="477" mass="54230">MDWIPVEEVLKHLPAVALWRARAVCKKWKDLIETPGFAAIHYRQHLNRSPPHVLGQDLDSEGPLFRCNPFAGQEASDWVLMEHNMDRVLNSSGGLILGMRGKDFMVWNPLTGASKMLPPLCLDGEPCSKETAMGMDSFGQCYWACVLREVEQGVMIYIYDSGKTGMWNKVLVDSDTLFDTIIRDNKLYVYCTRFSGDVEVWCLNLCDGNLSNLVITRDHRGYRMTDEYFCFDTLVVTAKSLFVTTATESTCYLLKLDSTDFLALYNYQTKTWRRNDIQRAMAHNGKCGKCFIEMLLWCCTLARIALRSKRGTETFKKKKARQGYPSLVFPSWAPGVKTPIIVLIFKLGPAGKLEVFFSREELGTWWMQKSSQVKSTNASPPHTSAHHLISTISCWQTEASDSLFTPNRQNPVSEGIKSNLLCQTEDDEAAAYLYNESELASNEIRLPREAIRMSWYMTISINTSPSRTGKPGKNYRK</sequence>
<dbReference type="KEGG" id="smo:SELMODRAFT_411057"/>
<name>D8RGG3_SELML</name>
<dbReference type="Proteomes" id="UP000001514">
    <property type="component" value="Unassembled WGS sequence"/>
</dbReference>
<dbReference type="PANTHER" id="PTHR31672">
    <property type="entry name" value="BNACNNG10540D PROTEIN"/>
    <property type="match status" value="1"/>
</dbReference>